<evidence type="ECO:0000256" key="1">
    <source>
        <dbReference type="SAM" id="MobiDB-lite"/>
    </source>
</evidence>
<proteinExistence type="predicted"/>
<reference evidence="2" key="1">
    <citation type="submission" date="2022-03" db="EMBL/GenBank/DDBJ databases">
        <authorList>
            <person name="Lindestad O."/>
        </authorList>
    </citation>
    <scope>NUCLEOTIDE SEQUENCE</scope>
</reference>
<sequence length="91" mass="10293">MLISAAKQHCRNAAFRSKRRSYRHMRPHSVGVMDTGHHFAECVPCVIREMSHASTSSEPSHRFAPRSGSRYGTRNVAREPSLDASKRPRCT</sequence>
<feature type="region of interest" description="Disordered" evidence="1">
    <location>
        <begin position="1"/>
        <end position="21"/>
    </location>
</feature>
<feature type="region of interest" description="Disordered" evidence="1">
    <location>
        <begin position="51"/>
        <end position="91"/>
    </location>
</feature>
<dbReference type="EMBL" id="CAKXAJ010001699">
    <property type="protein sequence ID" value="CAH2207947.1"/>
    <property type="molecule type" value="Genomic_DNA"/>
</dbReference>
<organism evidence="2 3">
    <name type="scientific">Pararge aegeria aegeria</name>
    <dbReference type="NCBI Taxonomy" id="348720"/>
    <lineage>
        <taxon>Eukaryota</taxon>
        <taxon>Metazoa</taxon>
        <taxon>Ecdysozoa</taxon>
        <taxon>Arthropoda</taxon>
        <taxon>Hexapoda</taxon>
        <taxon>Insecta</taxon>
        <taxon>Pterygota</taxon>
        <taxon>Neoptera</taxon>
        <taxon>Endopterygota</taxon>
        <taxon>Lepidoptera</taxon>
        <taxon>Glossata</taxon>
        <taxon>Ditrysia</taxon>
        <taxon>Papilionoidea</taxon>
        <taxon>Nymphalidae</taxon>
        <taxon>Satyrinae</taxon>
        <taxon>Satyrini</taxon>
        <taxon>Parargina</taxon>
        <taxon>Pararge</taxon>
    </lineage>
</organism>
<name>A0A8S4QE69_9NEOP</name>
<accession>A0A8S4QE69</accession>
<dbReference type="AlphaFoldDB" id="A0A8S4QE69"/>
<keyword evidence="3" id="KW-1185">Reference proteome</keyword>
<gene>
    <name evidence="2" type="primary">jg18564</name>
    <name evidence="2" type="ORF">PAEG_LOCUS564</name>
</gene>
<feature type="compositionally biased region" description="Basic and acidic residues" evidence="1">
    <location>
        <begin position="76"/>
        <end position="91"/>
    </location>
</feature>
<dbReference type="Proteomes" id="UP000838756">
    <property type="component" value="Unassembled WGS sequence"/>
</dbReference>
<protein>
    <submittedName>
        <fullName evidence="2">Jg18564 protein</fullName>
    </submittedName>
</protein>
<evidence type="ECO:0000313" key="3">
    <source>
        <dbReference type="Proteomes" id="UP000838756"/>
    </source>
</evidence>
<evidence type="ECO:0000313" key="2">
    <source>
        <dbReference type="EMBL" id="CAH2207947.1"/>
    </source>
</evidence>
<comment type="caution">
    <text evidence="2">The sequence shown here is derived from an EMBL/GenBank/DDBJ whole genome shotgun (WGS) entry which is preliminary data.</text>
</comment>